<keyword evidence="3" id="KW-0378">Hydrolase</keyword>
<evidence type="ECO:0000256" key="2">
    <source>
        <dbReference type="ARBA" id="ARBA00022679"/>
    </source>
</evidence>
<keyword evidence="4" id="KW-0865">Zymogen</keyword>
<comment type="similarity">
    <text evidence="1">Belongs to the gamma-glutamyltransferase family.</text>
</comment>
<evidence type="ECO:0000256" key="1">
    <source>
        <dbReference type="ARBA" id="ARBA00009381"/>
    </source>
</evidence>
<dbReference type="InterPro" id="IPR029055">
    <property type="entry name" value="Ntn_hydrolases_N"/>
</dbReference>
<dbReference type="PRINTS" id="PR01210">
    <property type="entry name" value="GGTRANSPTASE"/>
</dbReference>
<dbReference type="STRING" id="1184609.KILIM_025_00090"/>
<dbReference type="InterPro" id="IPR043137">
    <property type="entry name" value="GGT_ssub_C"/>
</dbReference>
<organism evidence="5 6">
    <name type="scientific">Kineosphaera limosa NBRC 100340</name>
    <dbReference type="NCBI Taxonomy" id="1184609"/>
    <lineage>
        <taxon>Bacteria</taxon>
        <taxon>Bacillati</taxon>
        <taxon>Actinomycetota</taxon>
        <taxon>Actinomycetes</taxon>
        <taxon>Micrococcales</taxon>
        <taxon>Dermatophilaceae</taxon>
        <taxon>Kineosphaera</taxon>
    </lineage>
</organism>
<proteinExistence type="inferred from homology"/>
<evidence type="ECO:0000256" key="3">
    <source>
        <dbReference type="ARBA" id="ARBA00022801"/>
    </source>
</evidence>
<dbReference type="OrthoDB" id="9781342at2"/>
<keyword evidence="6" id="KW-1185">Reference proteome</keyword>
<dbReference type="GO" id="GO:0016787">
    <property type="term" value="F:hydrolase activity"/>
    <property type="evidence" value="ECO:0007669"/>
    <property type="project" value="UniProtKB-KW"/>
</dbReference>
<dbReference type="MEROPS" id="T03.013"/>
<dbReference type="AlphaFoldDB" id="K6VHJ2"/>
<protein>
    <submittedName>
        <fullName evidence="5">Gamma-glutamyltranspeptidase</fullName>
    </submittedName>
</protein>
<dbReference type="SUPFAM" id="SSF56235">
    <property type="entry name" value="N-terminal nucleophile aminohydrolases (Ntn hydrolases)"/>
    <property type="match status" value="1"/>
</dbReference>
<dbReference type="Pfam" id="PF01019">
    <property type="entry name" value="G_glu_transpept"/>
    <property type="match status" value="1"/>
</dbReference>
<name>K6VHJ2_9MICO</name>
<keyword evidence="2" id="KW-0808">Transferase</keyword>
<dbReference type="PANTHER" id="PTHR43199:SF1">
    <property type="entry name" value="GLUTATHIONE HYDROLASE PROENZYME"/>
    <property type="match status" value="1"/>
</dbReference>
<evidence type="ECO:0000313" key="6">
    <source>
        <dbReference type="Proteomes" id="UP000008366"/>
    </source>
</evidence>
<reference evidence="5 6" key="1">
    <citation type="submission" date="2012-08" db="EMBL/GenBank/DDBJ databases">
        <title>Whole genome shotgun sequence of Kineosphaera limosa NBRC 100340.</title>
        <authorList>
            <person name="Yoshida I."/>
            <person name="Isaki S."/>
            <person name="Hosoyama A."/>
            <person name="Tsuchikane K."/>
            <person name="Katsumata H."/>
            <person name="Ando Y."/>
            <person name="Ohji S."/>
            <person name="Hamada M."/>
            <person name="Tamura T."/>
            <person name="Yamazoe A."/>
            <person name="Yamazaki S."/>
            <person name="Fujita N."/>
        </authorList>
    </citation>
    <scope>NUCLEOTIDE SEQUENCE [LARGE SCALE GENOMIC DNA]</scope>
    <source>
        <strain evidence="5 6">NBRC 100340</strain>
    </source>
</reference>
<accession>K6VHJ2</accession>
<dbReference type="eggNOG" id="COG0405">
    <property type="taxonomic scope" value="Bacteria"/>
</dbReference>
<dbReference type="EMBL" id="BAHD01000025">
    <property type="protein sequence ID" value="GAB95673.1"/>
    <property type="molecule type" value="Genomic_DNA"/>
</dbReference>
<comment type="caution">
    <text evidence="5">The sequence shown here is derived from an EMBL/GenBank/DDBJ whole genome shotgun (WGS) entry which is preliminary data.</text>
</comment>
<dbReference type="PANTHER" id="PTHR43199">
    <property type="entry name" value="GLUTATHIONE HYDROLASE"/>
    <property type="match status" value="1"/>
</dbReference>
<dbReference type="Gene3D" id="3.60.20.40">
    <property type="match status" value="1"/>
</dbReference>
<dbReference type="GO" id="GO:0016740">
    <property type="term" value="F:transferase activity"/>
    <property type="evidence" value="ECO:0007669"/>
    <property type="project" value="UniProtKB-KW"/>
</dbReference>
<gene>
    <name evidence="5" type="primary">ggt</name>
    <name evidence="5" type="ORF">KILIM_025_00090</name>
</gene>
<evidence type="ECO:0000313" key="5">
    <source>
        <dbReference type="EMBL" id="GAB95673.1"/>
    </source>
</evidence>
<dbReference type="InterPro" id="IPR051792">
    <property type="entry name" value="GGT_bact"/>
</dbReference>
<dbReference type="RefSeq" id="WP_006592205.1">
    <property type="nucleotide sequence ID" value="NZ_BAHD01000025.1"/>
</dbReference>
<evidence type="ECO:0000256" key="4">
    <source>
        <dbReference type="ARBA" id="ARBA00023145"/>
    </source>
</evidence>
<dbReference type="Proteomes" id="UP000008366">
    <property type="component" value="Unassembled WGS sequence"/>
</dbReference>
<sequence length="514" mass="53206">MPSPRVAIAAPGREPVQAAIEVVADGGNAVDAAVTAILVATVTEPGIVSPMSGAFVNIWAPGGEPLVIDGNVEMPGRGRPDERFRRGIREIFIDFYGGITLFAGHGSVATPGMFAAVSEANARFGSAPWARLVEPAAHYARSGYSLGQSAASYLRDAFPLFDHHDATRAFVLQGGGPAVTGQIMRSPDLANTMEVIARDGVATLYGGELGEVVGADMDANEGLLSREDLAAYRTVTRPALRSRLGDWDIGVNPAPSIGGPVLTAMLRMLGQRRLEAGVSHAGDVIDIQRRVLEYRRRSIDQAHDLGEAGRELIDTLERLGPAGLDAVSTSSETIHVSAVDADGLACSITSSSGYGSGITAPGTGLILNNALGEPELNRRGLHALPVGTRLASNMAPSTARHGGGAVLAVGSPGADRITTALFQVLGGVCLDGHPLQQAIDAPRVHVAIEDDGSPRLHYEASQVLAEAVAATGLPSVEHPPLAMFFGGVGVAARHDDGRLDAAGDPRREAATAVG</sequence>